<name>A0AAU7Z000_9BACT</name>
<organism evidence="1">
    <name type="scientific">Tunturiibacter gelidiferens</name>
    <dbReference type="NCBI Taxonomy" id="3069689"/>
    <lineage>
        <taxon>Bacteria</taxon>
        <taxon>Pseudomonadati</taxon>
        <taxon>Acidobacteriota</taxon>
        <taxon>Terriglobia</taxon>
        <taxon>Terriglobales</taxon>
        <taxon>Acidobacteriaceae</taxon>
        <taxon>Tunturiibacter</taxon>
    </lineage>
</organism>
<dbReference type="RefSeq" id="WP_353073975.1">
    <property type="nucleotide sequence ID" value="NZ_CP132938.1"/>
</dbReference>
<protein>
    <recommendedName>
        <fullName evidence="2">Transposase</fullName>
    </recommendedName>
</protein>
<dbReference type="KEGG" id="tgi:RBB81_20835"/>
<evidence type="ECO:0008006" key="2">
    <source>
        <dbReference type="Google" id="ProtNLM"/>
    </source>
</evidence>
<reference evidence="1" key="1">
    <citation type="submission" date="2023-08" db="EMBL/GenBank/DDBJ databases">
        <authorList>
            <person name="Messyasz A."/>
            <person name="Mannisto M.K."/>
            <person name="Kerkhof L.J."/>
            <person name="Haggblom M."/>
        </authorList>
    </citation>
    <scope>NUCLEOTIDE SEQUENCE</scope>
    <source>
        <strain evidence="1">M8UP39</strain>
    </source>
</reference>
<gene>
    <name evidence="1" type="ORF">RBB81_20835</name>
</gene>
<accession>A0AAU7Z000</accession>
<dbReference type="EMBL" id="CP132938">
    <property type="protein sequence ID" value="XCB22000.1"/>
    <property type="molecule type" value="Genomic_DNA"/>
</dbReference>
<sequence length="101" mass="11704">MLLWQELRERGFEGHSSTVRAWLRQRFGSLKKAKTNPLAKRSILIGHQRIAWLMLKANPIGNRYLKALYRASPEIASLAHVARGLFEIIRKRNAAAWPTWL</sequence>
<reference evidence="1" key="2">
    <citation type="journal article" date="2024" name="Environ. Microbiol.">
        <title>Genome analysis and description of Tunturibacter gen. nov. expands the diversity of Terriglobia in tundra soils.</title>
        <authorList>
            <person name="Messyasz A."/>
            <person name="Mannisto M.K."/>
            <person name="Kerkhof L.J."/>
            <person name="Haggblom M.M."/>
        </authorList>
    </citation>
    <scope>NUCLEOTIDE SEQUENCE</scope>
    <source>
        <strain evidence="1">M8UP39</strain>
    </source>
</reference>
<dbReference type="AlphaFoldDB" id="A0AAU7Z000"/>
<proteinExistence type="predicted"/>
<evidence type="ECO:0000313" key="1">
    <source>
        <dbReference type="EMBL" id="XCB22000.1"/>
    </source>
</evidence>